<gene>
    <name evidence="1" type="ORF">RJ640_006891</name>
</gene>
<accession>A0AA88RGT0</accession>
<dbReference type="AlphaFoldDB" id="A0AA88RGT0"/>
<dbReference type="Proteomes" id="UP001187471">
    <property type="component" value="Unassembled WGS sequence"/>
</dbReference>
<dbReference type="EMBL" id="JAVXUO010001134">
    <property type="protein sequence ID" value="KAK2985628.1"/>
    <property type="molecule type" value="Genomic_DNA"/>
</dbReference>
<keyword evidence="2" id="KW-1185">Reference proteome</keyword>
<evidence type="ECO:0000313" key="1">
    <source>
        <dbReference type="EMBL" id="KAK2985628.1"/>
    </source>
</evidence>
<protein>
    <submittedName>
        <fullName evidence="1">Uncharacterized protein</fullName>
    </submittedName>
</protein>
<proteinExistence type="predicted"/>
<sequence>MALTPFPYLDLNDSFHVMLQRPIKSDVLLLFISVRYGAVTLGKETRAATYVQAANLRQTTDFLNLGVYPRLKEQRPKTIQQKAVAAVGGDAAIVVAPLVTSQGLSGGEGLVADGALVGPTPDVGGGGRGCCGCCSGSGGILVAAGLPPVTGLVSTQRLIRPKSLVTHAALVDKLGFRRNRLKLRPRWSQRLVVALRGGGRGGVRHSTAALAPAPCEHDKAESQILLFSRLLIHTRSLRALALGPRLQIPVVERRCWCCWRVQSLKSHH</sequence>
<organism evidence="1 2">
    <name type="scientific">Escallonia rubra</name>
    <dbReference type="NCBI Taxonomy" id="112253"/>
    <lineage>
        <taxon>Eukaryota</taxon>
        <taxon>Viridiplantae</taxon>
        <taxon>Streptophyta</taxon>
        <taxon>Embryophyta</taxon>
        <taxon>Tracheophyta</taxon>
        <taxon>Spermatophyta</taxon>
        <taxon>Magnoliopsida</taxon>
        <taxon>eudicotyledons</taxon>
        <taxon>Gunneridae</taxon>
        <taxon>Pentapetalae</taxon>
        <taxon>asterids</taxon>
        <taxon>campanulids</taxon>
        <taxon>Escalloniales</taxon>
        <taxon>Escalloniaceae</taxon>
        <taxon>Escallonia</taxon>
    </lineage>
</organism>
<reference evidence="1" key="1">
    <citation type="submission" date="2022-12" db="EMBL/GenBank/DDBJ databases">
        <title>Draft genome assemblies for two species of Escallonia (Escalloniales).</title>
        <authorList>
            <person name="Chanderbali A."/>
            <person name="Dervinis C."/>
            <person name="Anghel I."/>
            <person name="Soltis D."/>
            <person name="Soltis P."/>
            <person name="Zapata F."/>
        </authorList>
    </citation>
    <scope>NUCLEOTIDE SEQUENCE</scope>
    <source>
        <strain evidence="1">UCBG92.1500</strain>
        <tissue evidence="1">Leaf</tissue>
    </source>
</reference>
<evidence type="ECO:0000313" key="2">
    <source>
        <dbReference type="Proteomes" id="UP001187471"/>
    </source>
</evidence>
<name>A0AA88RGT0_9ASTE</name>
<comment type="caution">
    <text evidence="1">The sequence shown here is derived from an EMBL/GenBank/DDBJ whole genome shotgun (WGS) entry which is preliminary data.</text>
</comment>